<gene>
    <name evidence="12" type="ORF">DASB73_040040</name>
</gene>
<dbReference type="AlphaFoldDB" id="A0AAV5RNF5"/>
<evidence type="ECO:0008006" key="14">
    <source>
        <dbReference type="Google" id="ProtNLM"/>
    </source>
</evidence>
<evidence type="ECO:0000256" key="6">
    <source>
        <dbReference type="ARBA" id="ARBA00022989"/>
    </source>
</evidence>
<evidence type="ECO:0000256" key="7">
    <source>
        <dbReference type="ARBA" id="ARBA00023128"/>
    </source>
</evidence>
<reference evidence="12 13" key="1">
    <citation type="journal article" date="2023" name="Elife">
        <title>Identification of key yeast species and microbe-microbe interactions impacting larval growth of Drosophila in the wild.</title>
        <authorList>
            <person name="Mure A."/>
            <person name="Sugiura Y."/>
            <person name="Maeda R."/>
            <person name="Honda K."/>
            <person name="Sakurai N."/>
            <person name="Takahashi Y."/>
            <person name="Watada M."/>
            <person name="Katoh T."/>
            <person name="Gotoh A."/>
            <person name="Gotoh Y."/>
            <person name="Taniguchi I."/>
            <person name="Nakamura K."/>
            <person name="Hayashi T."/>
            <person name="Katayama T."/>
            <person name="Uemura T."/>
            <person name="Hattori Y."/>
        </authorList>
    </citation>
    <scope>NUCLEOTIDE SEQUENCE [LARGE SCALE GENOMIC DNA]</scope>
    <source>
        <strain evidence="12 13">SB-73</strain>
    </source>
</reference>
<evidence type="ECO:0000256" key="5">
    <source>
        <dbReference type="ARBA" id="ARBA00022737"/>
    </source>
</evidence>
<evidence type="ECO:0000256" key="10">
    <source>
        <dbReference type="RuleBase" id="RU000488"/>
    </source>
</evidence>
<feature type="region of interest" description="Disordered" evidence="11">
    <location>
        <begin position="238"/>
        <end position="258"/>
    </location>
</feature>
<keyword evidence="5" id="KW-0677">Repeat</keyword>
<evidence type="ECO:0000256" key="8">
    <source>
        <dbReference type="ARBA" id="ARBA00023136"/>
    </source>
</evidence>
<dbReference type="GO" id="GO:0006843">
    <property type="term" value="P:mitochondrial citrate transmembrane transport"/>
    <property type="evidence" value="ECO:0007669"/>
    <property type="project" value="TreeGrafter"/>
</dbReference>
<dbReference type="Proteomes" id="UP001362899">
    <property type="component" value="Unassembled WGS sequence"/>
</dbReference>
<dbReference type="SUPFAM" id="SSF103506">
    <property type="entry name" value="Mitochondrial carrier"/>
    <property type="match status" value="1"/>
</dbReference>
<evidence type="ECO:0000313" key="12">
    <source>
        <dbReference type="EMBL" id="GMM53041.1"/>
    </source>
</evidence>
<dbReference type="PANTHER" id="PTHR45788">
    <property type="entry name" value="SUCCINATE/FUMARATE MITOCHONDRIAL TRANSPORTER-RELATED"/>
    <property type="match status" value="1"/>
</dbReference>
<organism evidence="12 13">
    <name type="scientific">Starmerella bacillaris</name>
    <name type="common">Yeast</name>
    <name type="synonym">Candida zemplinina</name>
    <dbReference type="NCBI Taxonomy" id="1247836"/>
    <lineage>
        <taxon>Eukaryota</taxon>
        <taxon>Fungi</taxon>
        <taxon>Dikarya</taxon>
        <taxon>Ascomycota</taxon>
        <taxon>Saccharomycotina</taxon>
        <taxon>Dipodascomycetes</taxon>
        <taxon>Dipodascales</taxon>
        <taxon>Trichomonascaceae</taxon>
        <taxon>Starmerella</taxon>
    </lineage>
</organism>
<protein>
    <recommendedName>
        <fullName evidence="14">Mitochondrial carrier protein</fullName>
    </recommendedName>
</protein>
<keyword evidence="7" id="KW-0496">Mitochondrion</keyword>
<feature type="compositionally biased region" description="Basic and acidic residues" evidence="11">
    <location>
        <begin position="238"/>
        <end position="250"/>
    </location>
</feature>
<evidence type="ECO:0000313" key="13">
    <source>
        <dbReference type="Proteomes" id="UP001362899"/>
    </source>
</evidence>
<evidence type="ECO:0000256" key="11">
    <source>
        <dbReference type="SAM" id="MobiDB-lite"/>
    </source>
</evidence>
<comment type="similarity">
    <text evidence="2 10">Belongs to the mitochondrial carrier (TC 2.A.29) family.</text>
</comment>
<evidence type="ECO:0000256" key="4">
    <source>
        <dbReference type="ARBA" id="ARBA00022692"/>
    </source>
</evidence>
<evidence type="ECO:0000256" key="9">
    <source>
        <dbReference type="PROSITE-ProRule" id="PRU00282"/>
    </source>
</evidence>
<keyword evidence="8 9" id="KW-0472">Membrane</keyword>
<sequence length="258" mass="28207">MYSAAVAASIVENLVTYPLESWKVRSQLRSSAASLSTGPRPIAYTGVSPFLVGNIVRTFVRCSVYSKLGPEQKSNAIGGVYSAPALVAGLCAATAETLVIVPFETVKTRMILAANTHSAMSATQLCRHIYRNEGLSGFTKGTAATFARQISSSGLRFPLYYFQSSSFLALAVTSVAECFVSQPFDSWKTRKQSGLDLGKPKLRSMFAGLLPRAIRRCMGTLIVFYVFNRVSESEKQHELQRSEKMHKTELHSTVANDN</sequence>
<evidence type="ECO:0000256" key="2">
    <source>
        <dbReference type="ARBA" id="ARBA00006375"/>
    </source>
</evidence>
<keyword evidence="4 9" id="KW-0812">Transmembrane</keyword>
<keyword evidence="6" id="KW-1133">Transmembrane helix</keyword>
<dbReference type="InterPro" id="IPR018108">
    <property type="entry name" value="MCP_transmembrane"/>
</dbReference>
<dbReference type="PANTHER" id="PTHR45788:SF4">
    <property type="entry name" value="TRICARBOXYLATE TRANSPORT PROTEIN, MITOCHONDRIAL"/>
    <property type="match status" value="1"/>
</dbReference>
<comment type="subcellular location">
    <subcellularLocation>
        <location evidence="1">Mitochondrion membrane</location>
        <topology evidence="1">Multi-pass membrane protein</topology>
    </subcellularLocation>
</comment>
<dbReference type="GO" id="GO:0031966">
    <property type="term" value="C:mitochondrial membrane"/>
    <property type="evidence" value="ECO:0007669"/>
    <property type="project" value="UniProtKB-SubCell"/>
</dbReference>
<feature type="repeat" description="Solcar" evidence="9">
    <location>
        <begin position="83"/>
        <end position="166"/>
    </location>
</feature>
<evidence type="ECO:0000256" key="1">
    <source>
        <dbReference type="ARBA" id="ARBA00004225"/>
    </source>
</evidence>
<dbReference type="InterPro" id="IPR023395">
    <property type="entry name" value="MCP_dom_sf"/>
</dbReference>
<dbReference type="GO" id="GO:0071913">
    <property type="term" value="F:citrate secondary active transmembrane transporter activity"/>
    <property type="evidence" value="ECO:0007669"/>
    <property type="project" value="TreeGrafter"/>
</dbReference>
<proteinExistence type="inferred from homology"/>
<name>A0AAV5RNF5_STABA</name>
<evidence type="ECO:0000256" key="3">
    <source>
        <dbReference type="ARBA" id="ARBA00022448"/>
    </source>
</evidence>
<dbReference type="EMBL" id="BTGC01000008">
    <property type="protein sequence ID" value="GMM53041.1"/>
    <property type="molecule type" value="Genomic_DNA"/>
</dbReference>
<dbReference type="Pfam" id="PF00153">
    <property type="entry name" value="Mito_carr"/>
    <property type="match status" value="1"/>
</dbReference>
<dbReference type="InterPro" id="IPR049563">
    <property type="entry name" value="TXTP-like"/>
</dbReference>
<dbReference type="Gene3D" id="1.50.40.10">
    <property type="entry name" value="Mitochondrial carrier domain"/>
    <property type="match status" value="1"/>
</dbReference>
<accession>A0AAV5RNF5</accession>
<keyword evidence="3 10" id="KW-0813">Transport</keyword>
<keyword evidence="13" id="KW-1185">Reference proteome</keyword>
<dbReference type="PROSITE" id="PS50920">
    <property type="entry name" value="SOLCAR"/>
    <property type="match status" value="1"/>
</dbReference>
<comment type="caution">
    <text evidence="12">The sequence shown here is derived from an EMBL/GenBank/DDBJ whole genome shotgun (WGS) entry which is preliminary data.</text>
</comment>